<evidence type="ECO:0000313" key="6">
    <source>
        <dbReference type="Proteomes" id="UP000815677"/>
    </source>
</evidence>
<feature type="domain" description="Prolyl 4-hydroxylase alpha subunit" evidence="4">
    <location>
        <begin position="516"/>
        <end position="720"/>
    </location>
</feature>
<dbReference type="EMBL" id="DF847500">
    <property type="protein sequence ID" value="GAT51991.1"/>
    <property type="molecule type" value="Genomic_DNA"/>
</dbReference>
<evidence type="ECO:0000256" key="3">
    <source>
        <dbReference type="ARBA" id="ARBA00023002"/>
    </source>
</evidence>
<dbReference type="Proteomes" id="UP000815677">
    <property type="component" value="Unassembled WGS sequence"/>
</dbReference>
<keyword evidence="6" id="KW-1185">Reference proteome</keyword>
<comment type="cofactor">
    <cofactor evidence="1">
        <name>L-ascorbate</name>
        <dbReference type="ChEBI" id="CHEBI:38290"/>
    </cofactor>
</comment>
<dbReference type="SUPFAM" id="SSF56796">
    <property type="entry name" value="Dehydroquinate synthase-like"/>
    <property type="match status" value="1"/>
</dbReference>
<evidence type="ECO:0000313" key="5">
    <source>
        <dbReference type="EMBL" id="GAT51991.1"/>
    </source>
</evidence>
<evidence type="ECO:0000256" key="2">
    <source>
        <dbReference type="ARBA" id="ARBA00022964"/>
    </source>
</evidence>
<gene>
    <name evidence="5" type="ORF">MCHLO_09083</name>
</gene>
<protein>
    <submittedName>
        <fullName evidence="5">Alcohol dehydrogenase</fullName>
    </submittedName>
</protein>
<proteinExistence type="predicted"/>
<organism evidence="5 6">
    <name type="scientific">Mycena chlorophos</name>
    <name type="common">Agaric fungus</name>
    <name type="synonym">Agaricus chlorophos</name>
    <dbReference type="NCBI Taxonomy" id="658473"/>
    <lineage>
        <taxon>Eukaryota</taxon>
        <taxon>Fungi</taxon>
        <taxon>Dikarya</taxon>
        <taxon>Basidiomycota</taxon>
        <taxon>Agaricomycotina</taxon>
        <taxon>Agaricomycetes</taxon>
        <taxon>Agaricomycetidae</taxon>
        <taxon>Agaricales</taxon>
        <taxon>Marasmiineae</taxon>
        <taxon>Mycenaceae</taxon>
        <taxon>Mycena</taxon>
    </lineage>
</organism>
<name>A0ABQ0LLT6_MYCCL</name>
<accession>A0ABQ0LLT6</accession>
<dbReference type="PANTHER" id="PTHR11496">
    <property type="entry name" value="ALCOHOL DEHYDROGENASE"/>
    <property type="match status" value="1"/>
</dbReference>
<dbReference type="InterPro" id="IPR056798">
    <property type="entry name" value="ADH_Fe_C"/>
</dbReference>
<evidence type="ECO:0000256" key="1">
    <source>
        <dbReference type="ARBA" id="ARBA00001961"/>
    </source>
</evidence>
<dbReference type="Gene3D" id="3.40.50.1970">
    <property type="match status" value="1"/>
</dbReference>
<dbReference type="SMART" id="SM00702">
    <property type="entry name" value="P4Hc"/>
    <property type="match status" value="1"/>
</dbReference>
<dbReference type="Gene3D" id="2.60.120.620">
    <property type="entry name" value="q2cbj1_9rhob like domain"/>
    <property type="match status" value="1"/>
</dbReference>
<dbReference type="CDD" id="cd08192">
    <property type="entry name" value="MAR-like"/>
    <property type="match status" value="1"/>
</dbReference>
<dbReference type="InterPro" id="IPR001670">
    <property type="entry name" value="ADH_Fe/GldA"/>
</dbReference>
<keyword evidence="3" id="KW-0560">Oxidoreductase</keyword>
<dbReference type="InterPro" id="IPR006620">
    <property type="entry name" value="Pro_4_hyd_alph"/>
</dbReference>
<dbReference type="PANTHER" id="PTHR11496:SF107">
    <property type="entry name" value="ALCOHOL DEHYDROGENASE, PUTATIVE (AFU_ORTHOLOGUE AFUA_1G06800)-RELATED"/>
    <property type="match status" value="1"/>
</dbReference>
<keyword evidence="2" id="KW-0223">Dioxygenase</keyword>
<dbReference type="InterPro" id="IPR039697">
    <property type="entry name" value="Alcohol_dehydrogenase_Fe"/>
</dbReference>
<reference evidence="5" key="1">
    <citation type="submission" date="2014-09" db="EMBL/GenBank/DDBJ databases">
        <title>Genome sequence of the luminous mushroom Mycena chlorophos for searching fungal bioluminescence genes.</title>
        <authorList>
            <person name="Tanaka Y."/>
            <person name="Kasuga D."/>
            <person name="Oba Y."/>
            <person name="Hase S."/>
            <person name="Sato K."/>
            <person name="Oba Y."/>
            <person name="Sakakibara Y."/>
        </authorList>
    </citation>
    <scope>NUCLEOTIDE SEQUENCE</scope>
</reference>
<dbReference type="Pfam" id="PF00465">
    <property type="entry name" value="Fe-ADH"/>
    <property type="match status" value="1"/>
</dbReference>
<sequence length="734" mass="81225">MAVETYRLALPADRTDNSPTTKFSTFKLEIYNNTHISYGLPFHQAVAKHVESTFGASRAYILVSKTLANTSSALQDLKDALGDKVAGVKMGLKAHTSWNDVLDMKHEFVEVKADIIVTLGGGSLTDAAKLLSLVLANDVNTPEDFHTKLRSSGSKAPADLVVAPPKVPVICVPTTLSGGEYSMAAGATEDATDKKFQFLTGHAIRLLVLDGDLCARTTPIRLWIASGFRAIDHCVESYVSMQANTASEDHATRGLKLLIPALLKAQADAESKDIDARIQGQLGTLEAMAALFRVYTPAGASHAIGHMLGPFGVSHGETSAVLLPAVCTYNAKHDANTQRQEALAKLLWELPEFKVVGERRGLKEGQVGLGEMLRELTRELGLPTTLKEVGVQGDRVEKLAEYSLLDPWIKTNPSPLESKEQVLEFYRHLSLLHNVLKRLDTSLLVYRHSLDPAKRCSQCSKGVVKTPILSILTMFSWFSRKVSQLPIPVPFQSKPNFVHAGRIDFEAAGLPQYNGCYAVVLDDLFTEAELTAILAEAEASSEWNVAQVNAGEYAFTDTSYRNGQRILYDSMQLSERIFERIRPHLEEIEVHEQTTYLNGGTKAVQKWRMVRMNERLRFLRYPLGGFFRAHVDGRYENPETRQRTFYTVQFYLPSDASGSKESFLPPQGGSTRFKSRMSDKAYADVEAVPGRVLIFQHADLLHTGEDVTGGVKFLTDSFEYNSFLCTIVTRRGSE</sequence>
<evidence type="ECO:0000259" key="4">
    <source>
        <dbReference type="SMART" id="SM00702"/>
    </source>
</evidence>
<dbReference type="Pfam" id="PF25137">
    <property type="entry name" value="ADH_Fe_C"/>
    <property type="match status" value="1"/>
</dbReference>
<dbReference type="Gene3D" id="1.20.1090.10">
    <property type="entry name" value="Dehydroquinate synthase-like - alpha domain"/>
    <property type="match status" value="1"/>
</dbReference>